<comment type="caution">
    <text evidence="1">The sequence shown here is derived from an EMBL/GenBank/DDBJ whole genome shotgun (WGS) entry which is preliminary data.</text>
</comment>
<dbReference type="EMBL" id="BGZK01000703">
    <property type="protein sequence ID" value="GBP56864.1"/>
    <property type="molecule type" value="Genomic_DNA"/>
</dbReference>
<protein>
    <submittedName>
        <fullName evidence="1">Uncharacterized protein</fullName>
    </submittedName>
</protein>
<name>A0A4C1X3D8_EUMVA</name>
<keyword evidence="2" id="KW-1185">Reference proteome</keyword>
<dbReference type="AlphaFoldDB" id="A0A4C1X3D8"/>
<evidence type="ECO:0000313" key="1">
    <source>
        <dbReference type="EMBL" id="GBP56864.1"/>
    </source>
</evidence>
<dbReference type="Proteomes" id="UP000299102">
    <property type="component" value="Unassembled WGS sequence"/>
</dbReference>
<gene>
    <name evidence="1" type="ORF">EVAR_41612_1</name>
</gene>
<reference evidence="1 2" key="1">
    <citation type="journal article" date="2019" name="Commun. Biol.">
        <title>The bagworm genome reveals a unique fibroin gene that provides high tensile strength.</title>
        <authorList>
            <person name="Kono N."/>
            <person name="Nakamura H."/>
            <person name="Ohtoshi R."/>
            <person name="Tomita M."/>
            <person name="Numata K."/>
            <person name="Arakawa K."/>
        </authorList>
    </citation>
    <scope>NUCLEOTIDE SEQUENCE [LARGE SCALE GENOMIC DNA]</scope>
</reference>
<sequence length="83" mass="9758">MANGKTEENCEENCGKRVKQFKAKGTSAWGLEDVDYLFPLRKVIEERKRYNEDILATQMIVYRSQFLTLRLSQSHYHLVTLSM</sequence>
<evidence type="ECO:0000313" key="2">
    <source>
        <dbReference type="Proteomes" id="UP000299102"/>
    </source>
</evidence>
<organism evidence="1 2">
    <name type="scientific">Eumeta variegata</name>
    <name type="common">Bagworm moth</name>
    <name type="synonym">Eumeta japonica</name>
    <dbReference type="NCBI Taxonomy" id="151549"/>
    <lineage>
        <taxon>Eukaryota</taxon>
        <taxon>Metazoa</taxon>
        <taxon>Ecdysozoa</taxon>
        <taxon>Arthropoda</taxon>
        <taxon>Hexapoda</taxon>
        <taxon>Insecta</taxon>
        <taxon>Pterygota</taxon>
        <taxon>Neoptera</taxon>
        <taxon>Endopterygota</taxon>
        <taxon>Lepidoptera</taxon>
        <taxon>Glossata</taxon>
        <taxon>Ditrysia</taxon>
        <taxon>Tineoidea</taxon>
        <taxon>Psychidae</taxon>
        <taxon>Oiketicinae</taxon>
        <taxon>Eumeta</taxon>
    </lineage>
</organism>
<accession>A0A4C1X3D8</accession>
<proteinExistence type="predicted"/>